<dbReference type="AlphaFoldDB" id="A0A1I7X6G7"/>
<dbReference type="WBParaSite" id="Hba_13208">
    <property type="protein sequence ID" value="Hba_13208"/>
    <property type="gene ID" value="Hba_13208"/>
</dbReference>
<evidence type="ECO:0000256" key="1">
    <source>
        <dbReference type="SAM" id="MobiDB-lite"/>
    </source>
</evidence>
<dbReference type="Proteomes" id="UP000095283">
    <property type="component" value="Unplaced"/>
</dbReference>
<evidence type="ECO:0000313" key="2">
    <source>
        <dbReference type="Proteomes" id="UP000095283"/>
    </source>
</evidence>
<proteinExistence type="predicted"/>
<evidence type="ECO:0000313" key="3">
    <source>
        <dbReference type="WBParaSite" id="Hba_13208"/>
    </source>
</evidence>
<keyword evidence="2" id="KW-1185">Reference proteome</keyword>
<protein>
    <submittedName>
        <fullName evidence="3">Type IV secretion protein Rhs</fullName>
    </submittedName>
</protein>
<organism evidence="2 3">
    <name type="scientific">Heterorhabditis bacteriophora</name>
    <name type="common">Entomopathogenic nematode worm</name>
    <dbReference type="NCBI Taxonomy" id="37862"/>
    <lineage>
        <taxon>Eukaryota</taxon>
        <taxon>Metazoa</taxon>
        <taxon>Ecdysozoa</taxon>
        <taxon>Nematoda</taxon>
        <taxon>Chromadorea</taxon>
        <taxon>Rhabditida</taxon>
        <taxon>Rhabditina</taxon>
        <taxon>Rhabditomorpha</taxon>
        <taxon>Strongyloidea</taxon>
        <taxon>Heterorhabditidae</taxon>
        <taxon>Heterorhabditis</taxon>
    </lineage>
</organism>
<accession>A0A1I7X6G7</accession>
<feature type="compositionally biased region" description="Basic and acidic residues" evidence="1">
    <location>
        <begin position="1"/>
        <end position="10"/>
    </location>
</feature>
<name>A0A1I7X6G7_HETBA</name>
<feature type="compositionally biased region" description="Polar residues" evidence="1">
    <location>
        <begin position="12"/>
        <end position="23"/>
    </location>
</feature>
<reference evidence="3" key="1">
    <citation type="submission" date="2016-11" db="UniProtKB">
        <authorList>
            <consortium name="WormBaseParasite"/>
        </authorList>
    </citation>
    <scope>IDENTIFICATION</scope>
</reference>
<sequence>MRIKTTEGEVWRSNNGSLLSPQNHAEWHSDRHFPKICCEILKSMKMQEERGKTDCIMPYLCGDL</sequence>
<feature type="region of interest" description="Disordered" evidence="1">
    <location>
        <begin position="1"/>
        <end position="25"/>
    </location>
</feature>